<accession>A0A246BA05</accession>
<evidence type="ECO:0000256" key="1">
    <source>
        <dbReference type="ARBA" id="ARBA00006817"/>
    </source>
</evidence>
<feature type="domain" description="Activator of Hsp90 ATPase homologue 1/2-like C-terminal" evidence="2">
    <location>
        <begin position="26"/>
        <end position="160"/>
    </location>
</feature>
<dbReference type="RefSeq" id="WP_088263826.1">
    <property type="nucleotide sequence ID" value="NZ_JASZ02000009.1"/>
</dbReference>
<evidence type="ECO:0000313" key="4">
    <source>
        <dbReference type="Proteomes" id="UP000197587"/>
    </source>
</evidence>
<protein>
    <submittedName>
        <fullName evidence="3">Glutathione S-transferase</fullName>
    </submittedName>
</protein>
<dbReference type="GO" id="GO:0016740">
    <property type="term" value="F:transferase activity"/>
    <property type="evidence" value="ECO:0007669"/>
    <property type="project" value="UniProtKB-KW"/>
</dbReference>
<sequence>MKPDIVFNKDFDAATVFVMAIYQNKPALVWDYFTKAELLDQWWAPKPWRCETSNLDFREGGKWNYAMVGPDNERHRAGVIYEEINAPRSISWIDFFADENGNPTSEIPSVNWLIGFTGVEEGTKLTINIHFNSENDMKTILEMGFEEGFKMALNQLAEIINGKNRP</sequence>
<comment type="caution">
    <text evidence="3">The sequence shown here is derived from an EMBL/GenBank/DDBJ whole genome shotgun (WGS) entry which is preliminary data.</text>
</comment>
<dbReference type="InterPro" id="IPR023393">
    <property type="entry name" value="START-like_dom_sf"/>
</dbReference>
<name>A0A246BA05_9FLAO</name>
<organism evidence="3 4">
    <name type="scientific">Kaistella haifensis DSM 19056</name>
    <dbReference type="NCBI Taxonomy" id="1450526"/>
    <lineage>
        <taxon>Bacteria</taxon>
        <taxon>Pseudomonadati</taxon>
        <taxon>Bacteroidota</taxon>
        <taxon>Flavobacteriia</taxon>
        <taxon>Flavobacteriales</taxon>
        <taxon>Weeksellaceae</taxon>
        <taxon>Chryseobacterium group</taxon>
        <taxon>Kaistella</taxon>
    </lineage>
</organism>
<reference evidence="3 4" key="2">
    <citation type="submission" date="2017-05" db="EMBL/GenBank/DDBJ databases">
        <title>Genome of Chryseobacterium haifense.</title>
        <authorList>
            <person name="Newman J.D."/>
        </authorList>
    </citation>
    <scope>NUCLEOTIDE SEQUENCE [LARGE SCALE GENOMIC DNA]</scope>
    <source>
        <strain evidence="3 4">DSM 19056</strain>
    </source>
</reference>
<comment type="similarity">
    <text evidence="1">Belongs to the AHA1 family.</text>
</comment>
<reference evidence="3 4" key="1">
    <citation type="submission" date="2014-01" db="EMBL/GenBank/DDBJ databases">
        <authorList>
            <consortium name="Genome Consortium for Active Teaching"/>
            <person name="Sontag T.C."/>
            <person name="Newman J.D."/>
        </authorList>
    </citation>
    <scope>NUCLEOTIDE SEQUENCE [LARGE SCALE GENOMIC DNA]</scope>
    <source>
        <strain evidence="3 4">DSM 19056</strain>
    </source>
</reference>
<dbReference type="InterPro" id="IPR013538">
    <property type="entry name" value="ASHA1/2-like_C"/>
</dbReference>
<dbReference type="CDD" id="cd07814">
    <property type="entry name" value="SRPBCC_CalC_Aha1-like"/>
    <property type="match status" value="1"/>
</dbReference>
<dbReference type="AlphaFoldDB" id="A0A246BA05"/>
<dbReference type="EMBL" id="JASZ02000009">
    <property type="protein sequence ID" value="OWK98504.1"/>
    <property type="molecule type" value="Genomic_DNA"/>
</dbReference>
<dbReference type="Proteomes" id="UP000197587">
    <property type="component" value="Unassembled WGS sequence"/>
</dbReference>
<dbReference type="Pfam" id="PF08327">
    <property type="entry name" value="AHSA1"/>
    <property type="match status" value="1"/>
</dbReference>
<keyword evidence="3" id="KW-0808">Transferase</keyword>
<evidence type="ECO:0000313" key="3">
    <source>
        <dbReference type="EMBL" id="OWK98504.1"/>
    </source>
</evidence>
<proteinExistence type="inferred from homology"/>
<dbReference type="Gene3D" id="3.30.530.20">
    <property type="match status" value="1"/>
</dbReference>
<keyword evidence="4" id="KW-1185">Reference proteome</keyword>
<gene>
    <name evidence="3" type="ORF">AP75_05815</name>
</gene>
<dbReference type="SUPFAM" id="SSF55961">
    <property type="entry name" value="Bet v1-like"/>
    <property type="match status" value="1"/>
</dbReference>
<evidence type="ECO:0000259" key="2">
    <source>
        <dbReference type="Pfam" id="PF08327"/>
    </source>
</evidence>